<dbReference type="InterPro" id="IPR010036">
    <property type="entry name" value="MDP_1_eu_arc"/>
</dbReference>
<dbReference type="PANTHER" id="PTHR17901">
    <property type="entry name" value="MAGNESIUM-DEPENDENT PHOSPHATASE 1 MDP1"/>
    <property type="match status" value="1"/>
</dbReference>
<dbReference type="Gene3D" id="3.40.50.1000">
    <property type="entry name" value="HAD superfamily/HAD-like"/>
    <property type="match status" value="1"/>
</dbReference>
<keyword evidence="2" id="KW-1185">Reference proteome</keyword>
<dbReference type="Proteomes" id="UP000054107">
    <property type="component" value="Unassembled WGS sequence"/>
</dbReference>
<dbReference type="Pfam" id="PF12689">
    <property type="entry name" value="Acid_PPase"/>
    <property type="match status" value="1"/>
</dbReference>
<dbReference type="AlphaFoldDB" id="A0A0B7NPH1"/>
<dbReference type="SUPFAM" id="SSF56784">
    <property type="entry name" value="HAD-like"/>
    <property type="match status" value="1"/>
</dbReference>
<evidence type="ECO:0000313" key="1">
    <source>
        <dbReference type="EMBL" id="CEP16849.1"/>
    </source>
</evidence>
<dbReference type="GO" id="GO:0003993">
    <property type="term" value="F:acid phosphatase activity"/>
    <property type="evidence" value="ECO:0007669"/>
    <property type="project" value="TreeGrafter"/>
</dbReference>
<proteinExistence type="predicted"/>
<dbReference type="SFLD" id="SFLDG01131">
    <property type="entry name" value="C1.5.2:_MDP_Like"/>
    <property type="match status" value="1"/>
</dbReference>
<dbReference type="EMBL" id="LN733372">
    <property type="protein sequence ID" value="CEP16849.1"/>
    <property type="molecule type" value="Genomic_DNA"/>
</dbReference>
<dbReference type="STRING" id="35722.A0A0B7NPH1"/>
<name>A0A0B7NPH1_9FUNG</name>
<sequence>MTTSLLKKIPSKLPKMIVFDLDYTLWPEWIDCTGGPPYVYDEASNAVINPLGESLGFFEHTATIIALVKAFPDIQIGIASRTHTPEWAKSAIKLLRIPDLDNSTLIENVDYLEIYPGSKLKHFKSLSQKSGISCSEMLFFDDESRNREVCKLGVHFIHVNTKTGITPFQFENALHAFASNSGTTQTKMDKFFIAASKSKTQIKK</sequence>
<dbReference type="InterPro" id="IPR023214">
    <property type="entry name" value="HAD_sf"/>
</dbReference>
<dbReference type="InterPro" id="IPR036412">
    <property type="entry name" value="HAD-like_sf"/>
</dbReference>
<gene>
    <name evidence="1" type="primary">PARPA_11128.1 scaffold 42800</name>
</gene>
<dbReference type="OrthoDB" id="2865258at2759"/>
<dbReference type="PANTHER" id="PTHR17901:SF14">
    <property type="entry name" value="MAGNESIUM-DEPENDENT PHOSPHATASE 1"/>
    <property type="match status" value="1"/>
</dbReference>
<evidence type="ECO:0000313" key="2">
    <source>
        <dbReference type="Proteomes" id="UP000054107"/>
    </source>
</evidence>
<dbReference type="NCBIfam" id="TIGR01685">
    <property type="entry name" value="MDP-1"/>
    <property type="match status" value="1"/>
</dbReference>
<evidence type="ECO:0008006" key="3">
    <source>
        <dbReference type="Google" id="ProtNLM"/>
    </source>
</evidence>
<dbReference type="SFLD" id="SFLDS00003">
    <property type="entry name" value="Haloacid_Dehalogenase"/>
    <property type="match status" value="1"/>
</dbReference>
<accession>A0A0B7NPH1</accession>
<reference evidence="1 2" key="1">
    <citation type="submission" date="2014-09" db="EMBL/GenBank/DDBJ databases">
        <authorList>
            <person name="Ellenberger Sabrina"/>
        </authorList>
    </citation>
    <scope>NUCLEOTIDE SEQUENCE [LARGE SCALE GENOMIC DNA]</scope>
    <source>
        <strain evidence="1 2">CBS 412.66</strain>
    </source>
</reference>
<dbReference type="SFLD" id="SFLDG01129">
    <property type="entry name" value="C1.5:_HAD__Beta-PGM__Phosphata"/>
    <property type="match status" value="1"/>
</dbReference>
<protein>
    <recommendedName>
        <fullName evidence="3">Magnesium-dependent phosphatase-1</fullName>
    </recommendedName>
</protein>
<organism evidence="1 2">
    <name type="scientific">Parasitella parasitica</name>
    <dbReference type="NCBI Taxonomy" id="35722"/>
    <lineage>
        <taxon>Eukaryota</taxon>
        <taxon>Fungi</taxon>
        <taxon>Fungi incertae sedis</taxon>
        <taxon>Mucoromycota</taxon>
        <taxon>Mucoromycotina</taxon>
        <taxon>Mucoromycetes</taxon>
        <taxon>Mucorales</taxon>
        <taxon>Mucorineae</taxon>
        <taxon>Mucoraceae</taxon>
        <taxon>Parasitella</taxon>
    </lineage>
</organism>